<keyword evidence="3" id="KW-1185">Reference proteome</keyword>
<proteinExistence type="predicted"/>
<dbReference type="PANTHER" id="PTHR38011">
    <property type="entry name" value="DIHYDROFOLATE REDUCTASE FAMILY PROTEIN (AFU_ORTHOLOGUE AFUA_8G06820)"/>
    <property type="match status" value="1"/>
</dbReference>
<dbReference type="Pfam" id="PF01872">
    <property type="entry name" value="RibD_C"/>
    <property type="match status" value="1"/>
</dbReference>
<dbReference type="InterPro" id="IPR050765">
    <property type="entry name" value="Riboflavin_Biosynth_HTPR"/>
</dbReference>
<protein>
    <submittedName>
        <fullName evidence="2">Dihydrofolate reductase</fullName>
    </submittedName>
</protein>
<feature type="domain" description="Bacterial bifunctional deaminase-reductase C-terminal" evidence="1">
    <location>
        <begin position="5"/>
        <end position="178"/>
    </location>
</feature>
<organism evidence="2 3">
    <name type="scientific">Chitinophaga japonensis</name>
    <name type="common">Flexibacter japonensis</name>
    <dbReference type="NCBI Taxonomy" id="104662"/>
    <lineage>
        <taxon>Bacteria</taxon>
        <taxon>Pseudomonadati</taxon>
        <taxon>Bacteroidota</taxon>
        <taxon>Chitinophagia</taxon>
        <taxon>Chitinophagales</taxon>
        <taxon>Chitinophagaceae</taxon>
        <taxon>Chitinophaga</taxon>
    </lineage>
</organism>
<accession>A0A562TFX5</accession>
<dbReference type="Gene3D" id="3.40.430.10">
    <property type="entry name" value="Dihydrofolate Reductase, subunit A"/>
    <property type="match status" value="1"/>
</dbReference>
<dbReference type="GO" id="GO:0009231">
    <property type="term" value="P:riboflavin biosynthetic process"/>
    <property type="evidence" value="ECO:0007669"/>
    <property type="project" value="InterPro"/>
</dbReference>
<evidence type="ECO:0000313" key="3">
    <source>
        <dbReference type="Proteomes" id="UP000316778"/>
    </source>
</evidence>
<dbReference type="InterPro" id="IPR002734">
    <property type="entry name" value="RibDG_C"/>
</dbReference>
<dbReference type="GO" id="GO:0008703">
    <property type="term" value="F:5-amino-6-(5-phosphoribosylamino)uracil reductase activity"/>
    <property type="evidence" value="ECO:0007669"/>
    <property type="project" value="InterPro"/>
</dbReference>
<dbReference type="EMBL" id="VLLG01000002">
    <property type="protein sequence ID" value="TWI92158.1"/>
    <property type="molecule type" value="Genomic_DNA"/>
</dbReference>
<reference evidence="2 3" key="1">
    <citation type="journal article" date="2013" name="Stand. Genomic Sci.">
        <title>Genomic Encyclopedia of Type Strains, Phase I: The one thousand microbial genomes (KMG-I) project.</title>
        <authorList>
            <person name="Kyrpides N.C."/>
            <person name="Woyke T."/>
            <person name="Eisen J.A."/>
            <person name="Garrity G."/>
            <person name="Lilburn T.G."/>
            <person name="Beck B.J."/>
            <person name="Whitman W.B."/>
            <person name="Hugenholtz P."/>
            <person name="Klenk H.P."/>
        </authorList>
    </citation>
    <scope>NUCLEOTIDE SEQUENCE [LARGE SCALE GENOMIC DNA]</scope>
    <source>
        <strain evidence="2 3">DSM 13484</strain>
    </source>
</reference>
<dbReference type="AlphaFoldDB" id="A0A562TFX5"/>
<dbReference type="PANTHER" id="PTHR38011:SF11">
    <property type="entry name" value="2,5-DIAMINO-6-RIBOSYLAMINO-4(3H)-PYRIMIDINONE 5'-PHOSPHATE REDUCTASE"/>
    <property type="match status" value="1"/>
</dbReference>
<dbReference type="InterPro" id="IPR024072">
    <property type="entry name" value="DHFR-like_dom_sf"/>
</dbReference>
<dbReference type="OrthoDB" id="195113at2"/>
<evidence type="ECO:0000313" key="2">
    <source>
        <dbReference type="EMBL" id="TWI92158.1"/>
    </source>
</evidence>
<sequence>MHHMRKIILNLAVSLDGYIEGPNKEIDWIIFDAEGGSSLNDFAKEIDTILYGRTSYEAWGTYVPSENAPDFEKDFYAATGKMTKYVFSSTKEAFPGNPVVVSEDIAAAMQQLKQQPGKDIWLYGGAGLITTFLNLQLVDEFRLAVMPMILGSGTPLFKEIKDRVPLQFTRTQASKSGVLELRYEKI</sequence>
<dbReference type="Proteomes" id="UP000316778">
    <property type="component" value="Unassembled WGS sequence"/>
</dbReference>
<comment type="caution">
    <text evidence="2">The sequence shown here is derived from an EMBL/GenBank/DDBJ whole genome shotgun (WGS) entry which is preliminary data.</text>
</comment>
<gene>
    <name evidence="2" type="ORF">LX66_1541</name>
</gene>
<name>A0A562TFX5_CHIJA</name>
<dbReference type="SUPFAM" id="SSF53597">
    <property type="entry name" value="Dihydrofolate reductase-like"/>
    <property type="match status" value="1"/>
</dbReference>
<evidence type="ECO:0000259" key="1">
    <source>
        <dbReference type="Pfam" id="PF01872"/>
    </source>
</evidence>